<evidence type="ECO:0000313" key="3">
    <source>
        <dbReference type="Proteomes" id="UP000033661"/>
    </source>
</evidence>
<evidence type="ECO:0000256" key="1">
    <source>
        <dbReference type="SAM" id="SignalP"/>
    </source>
</evidence>
<keyword evidence="3" id="KW-1185">Reference proteome</keyword>
<dbReference type="InterPro" id="IPR011250">
    <property type="entry name" value="OMP/PagP_B-barrel"/>
</dbReference>
<protein>
    <submittedName>
        <fullName evidence="2">Outer membrane beta-barrel domain protein</fullName>
    </submittedName>
</protein>
<accession>A0A0F3QDE8</accession>
<feature type="chain" id="PRO_5002465464" evidence="1">
    <location>
        <begin position="23"/>
        <end position="243"/>
    </location>
</feature>
<dbReference type="EMBL" id="LAOI01000001">
    <property type="protein sequence ID" value="KJV90595.1"/>
    <property type="molecule type" value="Genomic_DNA"/>
</dbReference>
<dbReference type="AlphaFoldDB" id="A0A0F3QDE8"/>
<comment type="caution">
    <text evidence="2">The sequence shown here is derived from an EMBL/GenBank/DDBJ whole genome shotgun (WGS) entry which is preliminary data.</text>
</comment>
<evidence type="ECO:0000313" key="2">
    <source>
        <dbReference type="EMBL" id="KJV90595.1"/>
    </source>
</evidence>
<feature type="signal peptide" evidence="1">
    <location>
        <begin position="1"/>
        <end position="22"/>
    </location>
</feature>
<reference evidence="2 3" key="1">
    <citation type="submission" date="2015-02" db="EMBL/GenBank/DDBJ databases">
        <title>Genome Sequencing of Rickettsiales.</title>
        <authorList>
            <person name="Daugherty S.C."/>
            <person name="Su Q."/>
            <person name="Abolude K."/>
            <person name="Beier-Sexton M."/>
            <person name="Carlyon J.A."/>
            <person name="Carter R."/>
            <person name="Day N.P."/>
            <person name="Dumler S.J."/>
            <person name="Dyachenko V."/>
            <person name="Godinez A."/>
            <person name="Kurtti T.J."/>
            <person name="Lichay M."/>
            <person name="Mullins K.E."/>
            <person name="Ott S."/>
            <person name="Pappas-Brown V."/>
            <person name="Paris D.H."/>
            <person name="Patel P."/>
            <person name="Richards A.L."/>
            <person name="Sadzewicz L."/>
            <person name="Sears K."/>
            <person name="Seidman D."/>
            <person name="Sengamalay N."/>
            <person name="Stenos J."/>
            <person name="Tallon L.J."/>
            <person name="Vincent G."/>
            <person name="Fraser C.M."/>
            <person name="Munderloh U."/>
            <person name="Dunning-Hotopp J.C."/>
        </authorList>
    </citation>
    <scope>NUCLEOTIDE SEQUENCE [LARGE SCALE GENOMIC DNA]</scope>
    <source>
        <strain evidence="2 3">RML An4</strain>
    </source>
</reference>
<keyword evidence="1" id="KW-0732">Signal</keyword>
<gene>
    <name evidence="2" type="ORF">RBEAN4_1603</name>
</gene>
<sequence>MIKLLQLFTVALSIFITNAVFAEENINEQTGFYIGGEGGVVEPVISKFRHKHSNTEIILKRAGMYSGKIGYMIYPQISVEFSATYQPKYRLHYVLPPQNLSNGLTMPKTPGNTKVFSNIYMLNLIYDLEEMNGITPFVIIGGGIAQVKVKPTSSKWDVINSDYFKVRKTHKNCVAWQAGLGVSKSLSSNFSVDLTAKLQTVYRVRINYDTLDMKTGQFLPAKPIKKTIGVGEFGIGFTYRLPF</sequence>
<name>A0A0F3QDE8_RICBE</name>
<organism evidence="2 3">
    <name type="scientific">Rickettsia bellii str. RML An4</name>
    <dbReference type="NCBI Taxonomy" id="1359193"/>
    <lineage>
        <taxon>Bacteria</taxon>
        <taxon>Pseudomonadati</taxon>
        <taxon>Pseudomonadota</taxon>
        <taxon>Alphaproteobacteria</taxon>
        <taxon>Rickettsiales</taxon>
        <taxon>Rickettsiaceae</taxon>
        <taxon>Rickettsieae</taxon>
        <taxon>Rickettsia</taxon>
        <taxon>belli group</taxon>
    </lineage>
</organism>
<dbReference type="RefSeq" id="WP_045799180.1">
    <property type="nucleotide sequence ID" value="NZ_LAOI01000001.1"/>
</dbReference>
<dbReference type="Proteomes" id="UP000033661">
    <property type="component" value="Unassembled WGS sequence"/>
</dbReference>
<dbReference type="SUPFAM" id="SSF56925">
    <property type="entry name" value="OMPA-like"/>
    <property type="match status" value="1"/>
</dbReference>
<dbReference type="Gene3D" id="2.40.160.20">
    <property type="match status" value="1"/>
</dbReference>
<proteinExistence type="predicted"/>
<dbReference type="PATRIC" id="fig|1359193.3.peg.1555"/>